<proteinExistence type="predicted"/>
<dbReference type="Proteomes" id="UP000014660">
    <property type="component" value="Chromosome"/>
</dbReference>
<feature type="transmembrane region" description="Helical" evidence="1">
    <location>
        <begin position="215"/>
        <end position="240"/>
    </location>
</feature>
<gene>
    <name evidence="2" type="ORF">FACI_IFERC00001G0749</name>
</gene>
<dbReference type="AlphaFoldDB" id="S0ARG6"/>
<accession>S0ARG6</accession>
<protein>
    <submittedName>
        <fullName evidence="2">Uncharacterized protein</fullName>
    </submittedName>
</protein>
<evidence type="ECO:0000313" key="2">
    <source>
        <dbReference type="EMBL" id="AGO60729.1"/>
    </source>
</evidence>
<dbReference type="KEGG" id="fac:FACI_IFERC01G0749"/>
<keyword evidence="1" id="KW-0812">Transmembrane</keyword>
<sequence length="279" mass="31184">MKLQMIRYKYWKSVCNNYVKLGNITFMNNFIDSNNGTIIPANINKTSINNIYNYNNNDIKNNSITAYQYNYTKTNNSNYLLQYYNNSTIKYTIAFTEKFKDYKVEIADIIANENNNKISYIYANIVPINSSKILLGNEFTLNYKGTYSNEMKSLIGDVKLVAFNYMFSGNSTLNKFGIEYSYIAIAMNTMLGFTNNNVKNIVVDKTSAIAIDWSWGCIVSITILVVELMGVVAMLGGLALSTGITGGAAIALFILGLSLSIGLIGYQTYLIGNACYGGW</sequence>
<evidence type="ECO:0000256" key="1">
    <source>
        <dbReference type="SAM" id="Phobius"/>
    </source>
</evidence>
<dbReference type="EMBL" id="CP004145">
    <property type="protein sequence ID" value="AGO60729.1"/>
    <property type="molecule type" value="Genomic_DNA"/>
</dbReference>
<name>S0ARG6_FERAC</name>
<feature type="transmembrane region" description="Helical" evidence="1">
    <location>
        <begin position="246"/>
        <end position="266"/>
    </location>
</feature>
<keyword evidence="3" id="KW-1185">Reference proteome</keyword>
<organism evidence="2 3">
    <name type="scientific">Ferroplasma acidarmanus Fer1</name>
    <dbReference type="NCBI Taxonomy" id="333146"/>
    <lineage>
        <taxon>Archaea</taxon>
        <taxon>Methanobacteriati</taxon>
        <taxon>Thermoplasmatota</taxon>
        <taxon>Thermoplasmata</taxon>
        <taxon>Thermoplasmatales</taxon>
        <taxon>Ferroplasmaceae</taxon>
        <taxon>Ferroplasma</taxon>
    </lineage>
</organism>
<dbReference type="HOGENOM" id="CLU_996058_0_0_2"/>
<evidence type="ECO:0000313" key="3">
    <source>
        <dbReference type="Proteomes" id="UP000014660"/>
    </source>
</evidence>
<keyword evidence="1" id="KW-1133">Transmembrane helix</keyword>
<reference evidence="2 3" key="1">
    <citation type="journal article" date="2007" name="Proc. Natl. Acad. Sci. U.S.A.">
        <title>Genome dynamics in a natural archaeal population.</title>
        <authorList>
            <person name="Allen E.E."/>
            <person name="Tyson G.W."/>
            <person name="Whitaker R.J."/>
            <person name="Detter J.C."/>
            <person name="Richardson P.M."/>
            <person name="Banfield J.F."/>
        </authorList>
    </citation>
    <scope>NUCLEOTIDE SEQUENCE [LARGE SCALE GENOMIC DNA]</scope>
    <source>
        <strain evidence="3">fer1</strain>
    </source>
</reference>
<keyword evidence="1" id="KW-0472">Membrane</keyword>